<dbReference type="Proteomes" id="UP001194696">
    <property type="component" value="Unassembled WGS sequence"/>
</dbReference>
<sequence length="289" mass="32057">MTSAVSRPSRVILTTSTRNLSSLTPSPCRPNAIINASLLSSSRYTPAAALFSATRTTSSQFHSSAISSSTSNSDTTSTPTKRPETRSCWKCSSPVPYLALQCTNPDCKVVQTLAPGVNYFEILGLSPEPSYDVDLKDLRLKFFKVQQLIHPDSYSQNTNGDQVYAQQQSSLANKAYSTLKEPLSRANYMLELLGAPIHETESLNEPELLMEVMEARELLEEAQTEDEVQDLKNVNDARIKDTVEGLSKAFKGQDMEQAKTLAIELQYWIRIQNVIRDWVAGHPIVADHV</sequence>
<feature type="domain" description="J" evidence="4">
    <location>
        <begin position="118"/>
        <end position="192"/>
    </location>
</feature>
<evidence type="ECO:0000313" key="5">
    <source>
        <dbReference type="EMBL" id="KAG0297079.1"/>
    </source>
</evidence>
<proteinExistence type="inferred from homology"/>
<dbReference type="InterPro" id="IPR009073">
    <property type="entry name" value="HscB_oligo_C"/>
</dbReference>
<feature type="region of interest" description="Disordered" evidence="3">
    <location>
        <begin position="62"/>
        <end position="88"/>
    </location>
</feature>
<dbReference type="PANTHER" id="PTHR14021:SF15">
    <property type="entry name" value="IRON-SULFUR CLUSTER CO-CHAPERONE PROTEIN HSCB"/>
    <property type="match status" value="1"/>
</dbReference>
<dbReference type="NCBIfam" id="TIGR00714">
    <property type="entry name" value="hscB"/>
    <property type="match status" value="1"/>
</dbReference>
<dbReference type="InterPro" id="IPR001623">
    <property type="entry name" value="DnaJ_domain"/>
</dbReference>
<dbReference type="InterPro" id="IPR036386">
    <property type="entry name" value="HscB_C_sf"/>
</dbReference>
<evidence type="ECO:0000313" key="6">
    <source>
        <dbReference type="Proteomes" id="UP001194696"/>
    </source>
</evidence>
<dbReference type="SUPFAM" id="SSF47144">
    <property type="entry name" value="HSC20 (HSCB), C-terminal oligomerisation domain"/>
    <property type="match status" value="1"/>
</dbReference>
<comment type="caution">
    <text evidence="5">The sequence shown here is derived from an EMBL/GenBank/DDBJ whole genome shotgun (WGS) entry which is preliminary data.</text>
</comment>
<organism evidence="5 6">
    <name type="scientific">Linnemannia gamsii</name>
    <dbReference type="NCBI Taxonomy" id="64522"/>
    <lineage>
        <taxon>Eukaryota</taxon>
        <taxon>Fungi</taxon>
        <taxon>Fungi incertae sedis</taxon>
        <taxon>Mucoromycota</taxon>
        <taxon>Mortierellomycotina</taxon>
        <taxon>Mortierellomycetes</taxon>
        <taxon>Mortierellales</taxon>
        <taxon>Mortierellaceae</taxon>
        <taxon>Linnemannia</taxon>
    </lineage>
</organism>
<dbReference type="InterPro" id="IPR036869">
    <property type="entry name" value="J_dom_sf"/>
</dbReference>
<comment type="similarity">
    <text evidence="1">Belongs to the HscB family.</text>
</comment>
<evidence type="ECO:0000256" key="1">
    <source>
        <dbReference type="ARBA" id="ARBA00010476"/>
    </source>
</evidence>
<evidence type="ECO:0000256" key="3">
    <source>
        <dbReference type="SAM" id="MobiDB-lite"/>
    </source>
</evidence>
<reference evidence="5 6" key="1">
    <citation type="journal article" date="2020" name="Fungal Divers.">
        <title>Resolving the Mortierellaceae phylogeny through synthesis of multi-gene phylogenetics and phylogenomics.</title>
        <authorList>
            <person name="Vandepol N."/>
            <person name="Liber J."/>
            <person name="Desiro A."/>
            <person name="Na H."/>
            <person name="Kennedy M."/>
            <person name="Barry K."/>
            <person name="Grigoriev I.V."/>
            <person name="Miller A.N."/>
            <person name="O'Donnell K."/>
            <person name="Stajich J.E."/>
            <person name="Bonito G."/>
        </authorList>
    </citation>
    <scope>NUCLEOTIDE SEQUENCE [LARGE SCALE GENOMIC DNA]</scope>
    <source>
        <strain evidence="5 6">AD045</strain>
    </source>
</reference>
<dbReference type="Gene3D" id="1.20.1280.20">
    <property type="entry name" value="HscB, C-terminal domain"/>
    <property type="match status" value="1"/>
</dbReference>
<protein>
    <recommendedName>
        <fullName evidence="4">J domain-containing protein</fullName>
    </recommendedName>
</protein>
<dbReference type="PANTHER" id="PTHR14021">
    <property type="entry name" value="IRON-SULFUR CLUSTER CO-CHAPERONE PROTEIN HSCB"/>
    <property type="match status" value="1"/>
</dbReference>
<name>A0ABQ7KFB8_9FUNG</name>
<dbReference type="PROSITE" id="PS50076">
    <property type="entry name" value="DNAJ_2"/>
    <property type="match status" value="1"/>
</dbReference>
<evidence type="ECO:0000259" key="4">
    <source>
        <dbReference type="PROSITE" id="PS50076"/>
    </source>
</evidence>
<gene>
    <name evidence="5" type="ORF">BGZ96_007780</name>
</gene>
<dbReference type="SMART" id="SM00271">
    <property type="entry name" value="DnaJ"/>
    <property type="match status" value="1"/>
</dbReference>
<accession>A0ABQ7KFB8</accession>
<dbReference type="EMBL" id="JAAAIM010000041">
    <property type="protein sequence ID" value="KAG0297079.1"/>
    <property type="molecule type" value="Genomic_DNA"/>
</dbReference>
<keyword evidence="6" id="KW-1185">Reference proteome</keyword>
<keyword evidence="2" id="KW-0143">Chaperone</keyword>
<dbReference type="SUPFAM" id="SSF46565">
    <property type="entry name" value="Chaperone J-domain"/>
    <property type="match status" value="1"/>
</dbReference>
<feature type="compositionally biased region" description="Low complexity" evidence="3">
    <location>
        <begin position="62"/>
        <end position="80"/>
    </location>
</feature>
<dbReference type="InterPro" id="IPR004640">
    <property type="entry name" value="HscB"/>
</dbReference>
<dbReference type="Gene3D" id="1.10.287.110">
    <property type="entry name" value="DnaJ domain"/>
    <property type="match status" value="1"/>
</dbReference>
<evidence type="ECO:0000256" key="2">
    <source>
        <dbReference type="ARBA" id="ARBA00023186"/>
    </source>
</evidence>
<dbReference type="Pfam" id="PF07743">
    <property type="entry name" value="HSCB_C"/>
    <property type="match status" value="1"/>
</dbReference>